<evidence type="ECO:0000313" key="5">
    <source>
        <dbReference type="Proteomes" id="UP000701853"/>
    </source>
</evidence>
<evidence type="ECO:0000256" key="1">
    <source>
        <dbReference type="SAM" id="Coils"/>
    </source>
</evidence>
<dbReference type="PANTHER" id="PTHR48200:SF1">
    <property type="entry name" value="AMINOTRANSFERASE-LIKE PLANT MOBILE DOMAIN-CONTAINING PROTEIN"/>
    <property type="match status" value="1"/>
</dbReference>
<sequence length="796" mass="92479">MENEFLNKVEDNAAVRAWSEKLQSEKGDSLIEGYVSELQEFTRVNTAQNELQELRDIWARWDEEAKQSFYQSYGDISYLLDIKVDKHLFRAMVQFWNSAYKCFTFGEVDLVPTVEEYTALLRCPKVQVKKAYAKVLNGQTFTKKLMNISGMSEPWVTARIQQKGDSKCIPWENLRDLVLAHPDERKRIDIFALSIYGLVIFPKALRHVDEAVTDLFDRLEKGITPVPAILAETFRSLSMCRKSGNGRFIGCAQLLMVWFHGHFWKILYRCGNFDWVPLIGIWGATEYTPLLALRQYKSRQFIPATYGLAQCEFSFKDTHYKKKVRELSDAWKQTRWMKRLAVGSIVTPEYDGWFKKRVNDNVPRPSLENTQPMVEQLRVIPSELEIIKQDFERKSLELGKKIEQLEEEKMHLRLDADVQRSEAEKWKKGKTKAEEDLDSLKTDYKKLRLSIRTAGLELEKSLSESRNEQGELRARVAELEKSLYQYRNRNTMIELRASLSKIEEMKERTEELEAALQNCEMRIQFFEADEERWKEQLHHAQDQVRNRDYIMGEAITQIREVADYLQTLAVQADILSVKYELESDRGQELASLFMKIKALSIRAKSYFNLETDENLSSTHPYGTRTKAMDKKLERLEQMQKEMQAQVQEQLAKIQQEMRDQMLESQRNMMEELTRLLTNRPDKGKGPMVDTGNNNEEPLYPPGFAPANAQIQHETHTQRPSITEDPPYPPGFTPMNAQTQPELHTQRPSADTSMPINYQTGSGSNPGDNPVNPTIPDLDNMAENERVRTSLSKELEE</sequence>
<gene>
    <name evidence="4" type="ORF">CXB51_024539</name>
</gene>
<evidence type="ECO:0000256" key="2">
    <source>
        <dbReference type="SAM" id="MobiDB-lite"/>
    </source>
</evidence>
<evidence type="ECO:0000259" key="3">
    <source>
        <dbReference type="Pfam" id="PF24924"/>
    </source>
</evidence>
<feature type="region of interest" description="Disordered" evidence="2">
    <location>
        <begin position="678"/>
        <end position="796"/>
    </location>
</feature>
<reference evidence="4 5" key="1">
    <citation type="journal article" date="2021" name="bioRxiv">
        <title>The Gossypium anomalum genome as a resource for cotton improvement and evolutionary analysis of hybrid incompatibility.</title>
        <authorList>
            <person name="Grover C.E."/>
            <person name="Yuan D."/>
            <person name="Arick M.A."/>
            <person name="Miller E.R."/>
            <person name="Hu G."/>
            <person name="Peterson D.G."/>
            <person name="Wendel J.F."/>
            <person name="Udall J.A."/>
        </authorList>
    </citation>
    <scope>NUCLEOTIDE SEQUENCE [LARGE SCALE GENOMIC DNA]</scope>
    <source>
        <strain evidence="4">JFW-Udall</strain>
        <tissue evidence="4">Leaf</tissue>
    </source>
</reference>
<comment type="caution">
    <text evidence="4">The sequence shown here is derived from an EMBL/GenBank/DDBJ whole genome shotgun (WGS) entry which is preliminary data.</text>
</comment>
<dbReference type="EMBL" id="JAHUZN010000010">
    <property type="protein sequence ID" value="KAG8480356.1"/>
    <property type="molecule type" value="Genomic_DNA"/>
</dbReference>
<dbReference type="Pfam" id="PF24924">
    <property type="entry name" value="DUF7745"/>
    <property type="match status" value="2"/>
</dbReference>
<accession>A0A8J5Y128</accession>
<feature type="coiled-coil region" evidence="1">
    <location>
        <begin position="625"/>
        <end position="663"/>
    </location>
</feature>
<feature type="domain" description="DUF7745" evidence="3">
    <location>
        <begin position="56"/>
        <end position="263"/>
    </location>
</feature>
<evidence type="ECO:0000313" key="4">
    <source>
        <dbReference type="EMBL" id="KAG8480356.1"/>
    </source>
</evidence>
<dbReference type="InterPro" id="IPR056647">
    <property type="entry name" value="DUF7745"/>
</dbReference>
<proteinExistence type="predicted"/>
<name>A0A8J5Y128_9ROSI</name>
<dbReference type="Gene3D" id="1.10.287.2610">
    <property type="match status" value="1"/>
</dbReference>
<feature type="domain" description="DUF7745" evidence="3">
    <location>
        <begin position="265"/>
        <end position="358"/>
    </location>
</feature>
<keyword evidence="1" id="KW-0175">Coiled coil</keyword>
<feature type="coiled-coil region" evidence="1">
    <location>
        <begin position="388"/>
        <end position="543"/>
    </location>
</feature>
<keyword evidence="5" id="KW-1185">Reference proteome</keyword>
<feature type="compositionally biased region" description="Basic and acidic residues" evidence="2">
    <location>
        <begin position="782"/>
        <end position="796"/>
    </location>
</feature>
<dbReference type="PANTHER" id="PTHR48200">
    <property type="entry name" value="PROTEIN, PUTATIVE-RELATED"/>
    <property type="match status" value="1"/>
</dbReference>
<dbReference type="Proteomes" id="UP000701853">
    <property type="component" value="Chromosome 10"/>
</dbReference>
<protein>
    <recommendedName>
        <fullName evidence="3">DUF7745 domain-containing protein</fullName>
    </recommendedName>
</protein>
<feature type="compositionally biased region" description="Polar residues" evidence="2">
    <location>
        <begin position="734"/>
        <end position="766"/>
    </location>
</feature>
<dbReference type="AlphaFoldDB" id="A0A8J5Y128"/>
<organism evidence="4 5">
    <name type="scientific">Gossypium anomalum</name>
    <dbReference type="NCBI Taxonomy" id="47600"/>
    <lineage>
        <taxon>Eukaryota</taxon>
        <taxon>Viridiplantae</taxon>
        <taxon>Streptophyta</taxon>
        <taxon>Embryophyta</taxon>
        <taxon>Tracheophyta</taxon>
        <taxon>Spermatophyta</taxon>
        <taxon>Magnoliopsida</taxon>
        <taxon>eudicotyledons</taxon>
        <taxon>Gunneridae</taxon>
        <taxon>Pentapetalae</taxon>
        <taxon>rosids</taxon>
        <taxon>malvids</taxon>
        <taxon>Malvales</taxon>
        <taxon>Malvaceae</taxon>
        <taxon>Malvoideae</taxon>
        <taxon>Gossypium</taxon>
    </lineage>
</organism>
<dbReference type="OrthoDB" id="995526at2759"/>